<organism evidence="2 3">
    <name type="scientific">Ciona savignyi</name>
    <name type="common">Pacific transparent sea squirt</name>
    <dbReference type="NCBI Taxonomy" id="51511"/>
    <lineage>
        <taxon>Eukaryota</taxon>
        <taxon>Metazoa</taxon>
        <taxon>Chordata</taxon>
        <taxon>Tunicata</taxon>
        <taxon>Ascidiacea</taxon>
        <taxon>Phlebobranchia</taxon>
        <taxon>Cionidae</taxon>
        <taxon>Ciona</taxon>
    </lineage>
</organism>
<dbReference type="Ensembl" id="ENSCSAVT00000011735.1">
    <property type="protein sequence ID" value="ENSCSAVP00000011600.1"/>
    <property type="gene ID" value="ENSCSAVG00000006806.1"/>
</dbReference>
<feature type="transmembrane region" description="Helical" evidence="1">
    <location>
        <begin position="23"/>
        <end position="47"/>
    </location>
</feature>
<keyword evidence="1" id="KW-1133">Transmembrane helix</keyword>
<keyword evidence="1" id="KW-0472">Membrane</keyword>
<keyword evidence="3" id="KW-1185">Reference proteome</keyword>
<accession>H2Z1Y8</accession>
<evidence type="ECO:0000313" key="2">
    <source>
        <dbReference type="Ensembl" id="ENSCSAVP00000011600.1"/>
    </source>
</evidence>
<sequence>MQSVLGFSMEAFTSTDLLRHHPFLGGLFLFAFVVVFTKIFVNFYAVILENSFRECKLLMRDDIDGDHVVSFGRKQLRSMFAIKEQKLKNLNNPQEREEYVQLLENQTAQSK</sequence>
<keyword evidence="1" id="KW-0812">Transmembrane</keyword>
<name>H2Z1Y8_CIOSA</name>
<protein>
    <submittedName>
        <fullName evidence="2">Uncharacterized protein</fullName>
    </submittedName>
</protein>
<dbReference type="GeneTree" id="ENSGT00880000138223"/>
<evidence type="ECO:0000256" key="1">
    <source>
        <dbReference type="SAM" id="Phobius"/>
    </source>
</evidence>
<dbReference type="Proteomes" id="UP000007875">
    <property type="component" value="Unassembled WGS sequence"/>
</dbReference>
<dbReference type="AlphaFoldDB" id="H2Z1Y8"/>
<dbReference type="InParanoid" id="H2Z1Y8"/>
<proteinExistence type="predicted"/>
<reference evidence="2" key="3">
    <citation type="submission" date="2025-09" db="UniProtKB">
        <authorList>
            <consortium name="Ensembl"/>
        </authorList>
    </citation>
    <scope>IDENTIFICATION</scope>
</reference>
<dbReference type="HOGENOM" id="CLU_2432485_0_0_1"/>
<evidence type="ECO:0000313" key="3">
    <source>
        <dbReference type="Proteomes" id="UP000007875"/>
    </source>
</evidence>
<reference evidence="3" key="1">
    <citation type="submission" date="2003-08" db="EMBL/GenBank/DDBJ databases">
        <authorList>
            <person name="Birren B."/>
            <person name="Nusbaum C."/>
            <person name="Abebe A."/>
            <person name="Abouelleil A."/>
            <person name="Adekoya E."/>
            <person name="Ait-zahra M."/>
            <person name="Allen N."/>
            <person name="Allen T."/>
            <person name="An P."/>
            <person name="Anderson M."/>
            <person name="Anderson S."/>
            <person name="Arachchi H."/>
            <person name="Armbruster J."/>
            <person name="Bachantsang P."/>
            <person name="Baldwin J."/>
            <person name="Barry A."/>
            <person name="Bayul T."/>
            <person name="Blitshsteyn B."/>
            <person name="Bloom T."/>
            <person name="Blye J."/>
            <person name="Boguslavskiy L."/>
            <person name="Borowsky M."/>
            <person name="Boukhgalter B."/>
            <person name="Brunache A."/>
            <person name="Butler J."/>
            <person name="Calixte N."/>
            <person name="Calvo S."/>
            <person name="Camarata J."/>
            <person name="Campo K."/>
            <person name="Chang J."/>
            <person name="Cheshatsang Y."/>
            <person name="Citroen M."/>
            <person name="Collymore A."/>
            <person name="Considine T."/>
            <person name="Cook A."/>
            <person name="Cooke P."/>
            <person name="Corum B."/>
            <person name="Cuomo C."/>
            <person name="David R."/>
            <person name="Dawoe T."/>
            <person name="Degray S."/>
            <person name="Dodge S."/>
            <person name="Dooley K."/>
            <person name="Dorje P."/>
            <person name="Dorjee K."/>
            <person name="Dorris L."/>
            <person name="Duffey N."/>
            <person name="Dupes A."/>
            <person name="Elkins T."/>
            <person name="Engels R."/>
            <person name="Erickson J."/>
            <person name="Farina A."/>
            <person name="Faro S."/>
            <person name="Ferreira P."/>
            <person name="Fischer H."/>
            <person name="Fitzgerald M."/>
            <person name="Foley K."/>
            <person name="Gage D."/>
            <person name="Galagan J."/>
            <person name="Gearin G."/>
            <person name="Gnerre S."/>
            <person name="Gnirke A."/>
            <person name="Goyette A."/>
            <person name="Graham J."/>
            <person name="Grandbois E."/>
            <person name="Gyaltsen K."/>
            <person name="Hafez N."/>
            <person name="Hagopian D."/>
            <person name="Hagos B."/>
            <person name="Hall J."/>
            <person name="Hatcher B."/>
            <person name="Heller A."/>
            <person name="Higgins H."/>
            <person name="Honan T."/>
            <person name="Horn A."/>
            <person name="Houde N."/>
            <person name="Hughes L."/>
            <person name="Hulme W."/>
            <person name="Husby E."/>
            <person name="Iliev I."/>
            <person name="Jaffe D."/>
            <person name="Jones C."/>
            <person name="Kamal M."/>
            <person name="Kamat A."/>
            <person name="Kamvysselis M."/>
            <person name="Karlsson E."/>
            <person name="Kells C."/>
            <person name="Kieu A."/>
            <person name="Kisner P."/>
            <person name="Kodira C."/>
            <person name="Kulbokas E."/>
            <person name="Labutti K."/>
            <person name="Lama D."/>
            <person name="Landers T."/>
            <person name="Leger J."/>
            <person name="Levine S."/>
            <person name="Lewis D."/>
            <person name="Lewis T."/>
            <person name="Lindblad-toh K."/>
            <person name="Liu X."/>
            <person name="Lokyitsang T."/>
            <person name="Lokyitsang Y."/>
            <person name="Lucien O."/>
            <person name="Lui A."/>
            <person name="Ma L.J."/>
            <person name="Mabbitt R."/>
            <person name="Macdonald J."/>
            <person name="Maclean C."/>
            <person name="Major J."/>
            <person name="Manning J."/>
            <person name="Marabella R."/>
            <person name="Maru K."/>
            <person name="Matthews C."/>
            <person name="Mauceli E."/>
            <person name="Mccarthy M."/>
            <person name="Mcdonough S."/>
            <person name="Mcghee T."/>
            <person name="Meldrim J."/>
            <person name="Meneus L."/>
            <person name="Mesirov J."/>
            <person name="Mihalev A."/>
            <person name="Mihova T."/>
            <person name="Mikkelsen T."/>
            <person name="Mlenga V."/>
            <person name="Moru K."/>
            <person name="Mozes J."/>
            <person name="Mulrain L."/>
            <person name="Munson G."/>
            <person name="Naylor J."/>
            <person name="Newes C."/>
            <person name="Nguyen C."/>
            <person name="Nguyen N."/>
            <person name="Nguyen T."/>
            <person name="Nicol R."/>
            <person name="Nielsen C."/>
            <person name="Nizzari M."/>
            <person name="Norbu C."/>
            <person name="Norbu N."/>
            <person name="O'donnell P."/>
            <person name="Okoawo O."/>
            <person name="O'leary S."/>
            <person name="Omotosho B."/>
            <person name="O'neill K."/>
            <person name="Osman S."/>
            <person name="Parker S."/>
            <person name="Perrin D."/>
            <person name="Phunkhang P."/>
            <person name="Piqani B."/>
            <person name="Purcell S."/>
            <person name="Rachupka T."/>
            <person name="Ramasamy U."/>
            <person name="Rameau R."/>
            <person name="Ray V."/>
            <person name="Raymond C."/>
            <person name="Retta R."/>
            <person name="Richardson S."/>
            <person name="Rise C."/>
            <person name="Rodriguez J."/>
            <person name="Rogers J."/>
            <person name="Rogov P."/>
            <person name="Rutman M."/>
            <person name="Schupbach R."/>
            <person name="Seaman C."/>
            <person name="Settipalli S."/>
            <person name="Sharpe T."/>
            <person name="Sheridan J."/>
            <person name="Sherpa N."/>
            <person name="Shi J."/>
            <person name="Smirnov S."/>
            <person name="Smith C."/>
            <person name="Sougnez C."/>
            <person name="Spencer B."/>
            <person name="Stalker J."/>
            <person name="Stange-thomann N."/>
            <person name="Stavropoulos S."/>
            <person name="Stetson K."/>
            <person name="Stone C."/>
            <person name="Stone S."/>
            <person name="Stubbs M."/>
            <person name="Talamas J."/>
            <person name="Tchuinga P."/>
            <person name="Tenzing P."/>
            <person name="Tesfaye S."/>
            <person name="Theodore J."/>
            <person name="Thoulutsang Y."/>
            <person name="Topham K."/>
            <person name="Towey S."/>
            <person name="Tsamla T."/>
            <person name="Tsomo N."/>
            <person name="Vallee D."/>
            <person name="Vassiliev H."/>
            <person name="Venkataraman V."/>
            <person name="Vinson J."/>
            <person name="Vo A."/>
            <person name="Wade C."/>
            <person name="Wang S."/>
            <person name="Wangchuk T."/>
            <person name="Wangdi T."/>
            <person name="Whittaker C."/>
            <person name="Wilkinson J."/>
            <person name="Wu Y."/>
            <person name="Wyman D."/>
            <person name="Yadav S."/>
            <person name="Yang S."/>
            <person name="Yang X."/>
            <person name="Yeager S."/>
            <person name="Yee E."/>
            <person name="Young G."/>
            <person name="Zainoun J."/>
            <person name="Zembeck L."/>
            <person name="Zimmer A."/>
            <person name="Zody M."/>
            <person name="Lander E."/>
        </authorList>
    </citation>
    <scope>NUCLEOTIDE SEQUENCE [LARGE SCALE GENOMIC DNA]</scope>
</reference>
<reference evidence="2" key="2">
    <citation type="submission" date="2025-08" db="UniProtKB">
        <authorList>
            <consortium name="Ensembl"/>
        </authorList>
    </citation>
    <scope>IDENTIFICATION</scope>
</reference>